<dbReference type="EMBL" id="CP001810">
    <property type="protein sequence ID" value="ADL35351.1"/>
    <property type="molecule type" value="Genomic_DNA"/>
</dbReference>
<comment type="catalytic activity">
    <reaction evidence="13">
        <text>N(6)-L-threonylcarbamoyladenosine(37) in tRNA + (sulfur carrier)-SH + AH2 + 2 S-adenosyl-L-methionine = 2-methylsulfanyl-N(6)-L-threonylcarbamoyladenosine(37) in tRNA + (sulfur carrier)-H + 5'-deoxyadenosine + L-methionine + A + S-adenosyl-L-homocysteine + 2 H(+)</text>
        <dbReference type="Rhea" id="RHEA:37075"/>
        <dbReference type="Rhea" id="RHEA-COMP:10163"/>
        <dbReference type="Rhea" id="RHEA-COMP:11092"/>
        <dbReference type="Rhea" id="RHEA-COMP:14737"/>
        <dbReference type="Rhea" id="RHEA-COMP:14739"/>
        <dbReference type="ChEBI" id="CHEBI:13193"/>
        <dbReference type="ChEBI" id="CHEBI:15378"/>
        <dbReference type="ChEBI" id="CHEBI:17319"/>
        <dbReference type="ChEBI" id="CHEBI:17499"/>
        <dbReference type="ChEBI" id="CHEBI:29917"/>
        <dbReference type="ChEBI" id="CHEBI:57844"/>
        <dbReference type="ChEBI" id="CHEBI:57856"/>
        <dbReference type="ChEBI" id="CHEBI:59789"/>
        <dbReference type="ChEBI" id="CHEBI:64428"/>
        <dbReference type="ChEBI" id="CHEBI:74418"/>
        <dbReference type="ChEBI" id="CHEBI:74420"/>
        <dbReference type="EC" id="2.8.4.5"/>
    </reaction>
</comment>
<dbReference type="InterPro" id="IPR058240">
    <property type="entry name" value="rSAM_sf"/>
</dbReference>
<evidence type="ECO:0000256" key="14">
    <source>
        <dbReference type="ARBA" id="ARBA00061574"/>
    </source>
</evidence>
<evidence type="ECO:0000256" key="2">
    <source>
        <dbReference type="ARBA" id="ARBA00002399"/>
    </source>
</evidence>
<evidence type="ECO:0000256" key="8">
    <source>
        <dbReference type="ARBA" id="ARBA00022694"/>
    </source>
</evidence>
<evidence type="ECO:0000256" key="13">
    <source>
        <dbReference type="ARBA" id="ARBA00051661"/>
    </source>
</evidence>
<dbReference type="Gene3D" id="3.40.50.12160">
    <property type="entry name" value="Methylthiotransferase, N-terminal domain"/>
    <property type="match status" value="1"/>
</dbReference>
<dbReference type="InterPro" id="IPR020612">
    <property type="entry name" value="Methylthiotransferase_CS"/>
</dbReference>
<dbReference type="PANTHER" id="PTHR11918">
    <property type="entry name" value="RADICAL SAM PROTEINS"/>
    <property type="match status" value="1"/>
</dbReference>
<evidence type="ECO:0000259" key="16">
    <source>
        <dbReference type="PROSITE" id="PS51449"/>
    </source>
</evidence>
<gene>
    <name evidence="18" type="ordered locus">bpr_I2618</name>
</gene>
<dbReference type="AlphaFoldDB" id="E0RY93"/>
<dbReference type="InterPro" id="IPR013848">
    <property type="entry name" value="Methylthiotransferase_N"/>
</dbReference>
<evidence type="ECO:0000256" key="9">
    <source>
        <dbReference type="ARBA" id="ARBA00022723"/>
    </source>
</evidence>
<dbReference type="Gene3D" id="3.80.30.20">
    <property type="entry name" value="tm_1862 like domain"/>
    <property type="match status" value="1"/>
</dbReference>
<keyword evidence="10" id="KW-0408">Iron</keyword>
<dbReference type="FunFam" id="3.40.50.12160:FF:000004">
    <property type="entry name" value="Threonylcarbamoyladenosine tRNA methylthiotransferase MtaB"/>
    <property type="match status" value="1"/>
</dbReference>
<keyword evidence="7" id="KW-0949">S-adenosyl-L-methionine</keyword>
<sequence>MLNNTLNNVNGMRVAMHNLGCKVNSYEMDVMSIRLKEAGCIIVPFTEKADIYIINTCTVTNIADRKSRQMLHKAKKENPDSIVVAVGCYVETGIDGVKKDDCVDLAVGNNKKSEIVDILNTFLEARGEYDDKTLGGNSIIDINHTNEYENMQLSEMPEHTRAYIKIQDGCNQFCSYCVIPYARGRVRSREMSEILTEIEGLVQKGCKEVVLTGIHIGSYGLDKGEPMLVDLVEKIADISGIDRIRLGSIEPRLITAENTRRLAAIDKLCPHFHLSLQSGCDTVLKRMNRHYTASEFEESVRLLREAFDRPAITTDVIVGFPGETEEEFEECRAFVEKIDFYEMHVFKYSPRKGTVAAGMKEQLTDREKTVRSDVLLKLTKEQSKLYRESFIGEKVDVLWEDSEEINGKKYMIGHTDRYVRIAALEGSERYESAVSGEITTEAVRGFVNSDTLLI</sequence>
<dbReference type="InterPro" id="IPR038135">
    <property type="entry name" value="Methylthiotransferase_N_sf"/>
</dbReference>
<dbReference type="FunFam" id="3.80.30.20:FF:000001">
    <property type="entry name" value="tRNA-2-methylthio-N(6)-dimethylallyladenosine synthase 2"/>
    <property type="match status" value="1"/>
</dbReference>
<dbReference type="eggNOG" id="COG0621">
    <property type="taxonomic scope" value="Bacteria"/>
</dbReference>
<dbReference type="SMART" id="SM00729">
    <property type="entry name" value="Elp3"/>
    <property type="match status" value="1"/>
</dbReference>
<evidence type="ECO:0000256" key="10">
    <source>
        <dbReference type="ARBA" id="ARBA00023004"/>
    </source>
</evidence>
<keyword evidence="5" id="KW-0963">Cytoplasm</keyword>
<keyword evidence="9" id="KW-0479">Metal-binding</keyword>
<dbReference type="InterPro" id="IPR006638">
    <property type="entry name" value="Elp3/MiaA/NifB-like_rSAM"/>
</dbReference>
<keyword evidence="4" id="KW-0004">4Fe-4S</keyword>
<dbReference type="HOGENOM" id="CLU_018697_1_0_9"/>
<evidence type="ECO:0000256" key="6">
    <source>
        <dbReference type="ARBA" id="ARBA00022679"/>
    </source>
</evidence>
<dbReference type="STRING" id="515622.bpr_I2618"/>
<keyword evidence="11" id="KW-0411">Iron-sulfur</keyword>
<evidence type="ECO:0000256" key="12">
    <source>
        <dbReference type="ARBA" id="ARBA00031213"/>
    </source>
</evidence>
<dbReference type="NCBIfam" id="TIGR00089">
    <property type="entry name" value="MiaB/RimO family radical SAM methylthiotransferase"/>
    <property type="match status" value="1"/>
</dbReference>
<dbReference type="SFLD" id="SFLDG01061">
    <property type="entry name" value="methylthiotransferase"/>
    <property type="match status" value="1"/>
</dbReference>
<keyword evidence="6" id="KW-0808">Transferase</keyword>
<comment type="function">
    <text evidence="2">Catalyzes the methylthiolation of N6-threonylcarbamoyladenosine (t(6)A), leading to the formation of 2-methylthio-N6-threonylcarbamoyladenosine (ms(2)t(6)A) at position 37 in tRNAs that read codons beginning with adenine.</text>
</comment>
<dbReference type="SFLD" id="SFLDS00029">
    <property type="entry name" value="Radical_SAM"/>
    <property type="match status" value="1"/>
</dbReference>
<dbReference type="Pfam" id="PF04055">
    <property type="entry name" value="Radical_SAM"/>
    <property type="match status" value="1"/>
</dbReference>
<dbReference type="SUPFAM" id="SSF102114">
    <property type="entry name" value="Radical SAM enzymes"/>
    <property type="match status" value="1"/>
</dbReference>
<accession>E0RY93</accession>
<evidence type="ECO:0000313" key="19">
    <source>
        <dbReference type="Proteomes" id="UP000001299"/>
    </source>
</evidence>
<dbReference type="InterPro" id="IPR034557">
    <property type="entry name" value="ThrcA_tRNA_MEthiotransferase"/>
</dbReference>
<comment type="cofactor">
    <cofactor evidence="1">
        <name>[4Fe-4S] cluster</name>
        <dbReference type="ChEBI" id="CHEBI:49883"/>
    </cofactor>
</comment>
<dbReference type="PANTHER" id="PTHR11918:SF45">
    <property type="entry name" value="THREONYLCARBAMOYLADENOSINE TRNA METHYLTHIOTRANSFERASE"/>
    <property type="match status" value="1"/>
</dbReference>
<dbReference type="SFLD" id="SFLDG01082">
    <property type="entry name" value="B12-binding_domain_containing"/>
    <property type="match status" value="1"/>
</dbReference>
<dbReference type="EC" id="2.8.4.5" evidence="3"/>
<keyword evidence="8" id="KW-0819">tRNA processing</keyword>
<evidence type="ECO:0000256" key="7">
    <source>
        <dbReference type="ARBA" id="ARBA00022691"/>
    </source>
</evidence>
<evidence type="ECO:0000256" key="4">
    <source>
        <dbReference type="ARBA" id="ARBA00022485"/>
    </source>
</evidence>
<evidence type="ECO:0000256" key="3">
    <source>
        <dbReference type="ARBA" id="ARBA00013273"/>
    </source>
</evidence>
<dbReference type="GO" id="GO:0051539">
    <property type="term" value="F:4 iron, 4 sulfur cluster binding"/>
    <property type="evidence" value="ECO:0007669"/>
    <property type="project" value="UniProtKB-KW"/>
</dbReference>
<dbReference type="PROSITE" id="PS51449">
    <property type="entry name" value="MTTASE_N"/>
    <property type="match status" value="1"/>
</dbReference>
<dbReference type="GO" id="GO:0035598">
    <property type="term" value="F:tRNA (N(6)-L-threonylcarbamoyladenosine(37)-C(2))-methylthiotransferase activity"/>
    <property type="evidence" value="ECO:0007669"/>
    <property type="project" value="UniProtKB-EC"/>
</dbReference>
<evidence type="ECO:0000256" key="5">
    <source>
        <dbReference type="ARBA" id="ARBA00022490"/>
    </source>
</evidence>
<evidence type="ECO:0000256" key="11">
    <source>
        <dbReference type="ARBA" id="ARBA00023014"/>
    </source>
</evidence>
<dbReference type="PROSITE" id="PS01278">
    <property type="entry name" value="MTTASE_RADICAL"/>
    <property type="match status" value="1"/>
</dbReference>
<evidence type="ECO:0000313" key="18">
    <source>
        <dbReference type="EMBL" id="ADL35351.1"/>
    </source>
</evidence>
<dbReference type="Proteomes" id="UP000001299">
    <property type="component" value="Chromosome 1"/>
</dbReference>
<dbReference type="InterPro" id="IPR005839">
    <property type="entry name" value="Methylthiotransferase"/>
</dbReference>
<dbReference type="KEGG" id="bpb:bpr_I2618"/>
<protein>
    <recommendedName>
        <fullName evidence="15">Threonylcarbamoyladenosine tRNA methylthiotransferase MtaB</fullName>
        <ecNumber evidence="3">2.8.4.5</ecNumber>
    </recommendedName>
    <alternativeName>
        <fullName evidence="12">tRNA-t(6)A37 methylthiotransferase</fullName>
    </alternativeName>
</protein>
<reference evidence="18 19" key="1">
    <citation type="journal article" date="2010" name="PLoS ONE">
        <title>The glycobiome of the rumen bacterium Butyrivibrio proteoclasticus B316(T) highlights adaptation to a polysaccharide-rich environment.</title>
        <authorList>
            <person name="Kelly W.J."/>
            <person name="Leahy S.C."/>
            <person name="Altermann E."/>
            <person name="Yeoman C.J."/>
            <person name="Dunne J.C."/>
            <person name="Kong Z."/>
            <person name="Pacheco D.M."/>
            <person name="Li D."/>
            <person name="Noel S.J."/>
            <person name="Moon C.D."/>
            <person name="Cookson A.L."/>
            <person name="Attwood G.T."/>
        </authorList>
    </citation>
    <scope>NUCLEOTIDE SEQUENCE [LARGE SCALE GENOMIC DNA]</scope>
    <source>
        <strain evidence="19">ATCC 51982 / DSM 14932 / B316</strain>
    </source>
</reference>
<evidence type="ECO:0000259" key="17">
    <source>
        <dbReference type="PROSITE" id="PS51918"/>
    </source>
</evidence>
<name>E0RY93_BUTPB</name>
<feature type="domain" description="Radical SAM core" evidence="17">
    <location>
        <begin position="156"/>
        <end position="385"/>
    </location>
</feature>
<dbReference type="SFLD" id="SFLDF00295">
    <property type="entry name" value="threonylcarbamoyladenosine_tRN"/>
    <property type="match status" value="1"/>
</dbReference>
<keyword evidence="19" id="KW-1185">Reference proteome</keyword>
<dbReference type="InterPro" id="IPR006467">
    <property type="entry name" value="MiaB-like_bact"/>
</dbReference>
<dbReference type="NCBIfam" id="TIGR01579">
    <property type="entry name" value="MiaB-like-C"/>
    <property type="match status" value="1"/>
</dbReference>
<comment type="similarity">
    <text evidence="14">Belongs to the methylthiotransferase family. MtaB subfamily.</text>
</comment>
<evidence type="ECO:0000256" key="15">
    <source>
        <dbReference type="ARBA" id="ARBA00069898"/>
    </source>
</evidence>
<dbReference type="InterPro" id="IPR007197">
    <property type="entry name" value="rSAM"/>
</dbReference>
<dbReference type="RefSeq" id="WP_013282004.1">
    <property type="nucleotide sequence ID" value="NC_014387.1"/>
</dbReference>
<evidence type="ECO:0000256" key="1">
    <source>
        <dbReference type="ARBA" id="ARBA00001966"/>
    </source>
</evidence>
<feature type="domain" description="MTTase N-terminal" evidence="16">
    <location>
        <begin position="12"/>
        <end position="124"/>
    </location>
</feature>
<dbReference type="CDD" id="cd01335">
    <property type="entry name" value="Radical_SAM"/>
    <property type="match status" value="1"/>
</dbReference>
<organism evidence="18 19">
    <name type="scientific">Butyrivibrio proteoclasticus (strain ATCC 51982 / DSM 14932 / B316)</name>
    <name type="common">Clostridium proteoclasticum</name>
    <dbReference type="NCBI Taxonomy" id="515622"/>
    <lineage>
        <taxon>Bacteria</taxon>
        <taxon>Bacillati</taxon>
        <taxon>Bacillota</taxon>
        <taxon>Clostridia</taxon>
        <taxon>Lachnospirales</taxon>
        <taxon>Lachnospiraceae</taxon>
        <taxon>Butyrivibrio</taxon>
    </lineage>
</organism>
<dbReference type="InterPro" id="IPR023404">
    <property type="entry name" value="rSAM_horseshoe"/>
</dbReference>
<proteinExistence type="inferred from homology"/>
<dbReference type="GO" id="GO:0046872">
    <property type="term" value="F:metal ion binding"/>
    <property type="evidence" value="ECO:0007669"/>
    <property type="project" value="UniProtKB-KW"/>
</dbReference>
<dbReference type="PROSITE" id="PS51918">
    <property type="entry name" value="RADICAL_SAM"/>
    <property type="match status" value="1"/>
</dbReference>
<dbReference type="Pfam" id="PF00919">
    <property type="entry name" value="UPF0004"/>
    <property type="match status" value="1"/>
</dbReference>